<feature type="region of interest" description="Disordered" evidence="1">
    <location>
        <begin position="170"/>
        <end position="202"/>
    </location>
</feature>
<feature type="compositionally biased region" description="Basic and acidic residues" evidence="1">
    <location>
        <begin position="183"/>
        <end position="196"/>
    </location>
</feature>
<reference evidence="2 3" key="1">
    <citation type="submission" date="2019-03" db="EMBL/GenBank/DDBJ databases">
        <title>First draft genome of Liparis tanakae, snailfish: a comprehensive survey of snailfish specific genes.</title>
        <authorList>
            <person name="Kim W."/>
            <person name="Song I."/>
            <person name="Jeong J.-H."/>
            <person name="Kim D."/>
            <person name="Kim S."/>
            <person name="Ryu S."/>
            <person name="Song J.Y."/>
            <person name="Lee S.K."/>
        </authorList>
    </citation>
    <scope>NUCLEOTIDE SEQUENCE [LARGE SCALE GENOMIC DNA]</scope>
    <source>
        <tissue evidence="2">Muscle</tissue>
    </source>
</reference>
<dbReference type="EMBL" id="SRLO01000673">
    <property type="protein sequence ID" value="TNN49017.1"/>
    <property type="molecule type" value="Genomic_DNA"/>
</dbReference>
<comment type="caution">
    <text evidence="2">The sequence shown here is derived from an EMBL/GenBank/DDBJ whole genome shotgun (WGS) entry which is preliminary data.</text>
</comment>
<proteinExistence type="predicted"/>
<name>A0A4Z2G624_9TELE</name>
<protein>
    <submittedName>
        <fullName evidence="2">Uncharacterized protein</fullName>
    </submittedName>
</protein>
<gene>
    <name evidence="2" type="ORF">EYF80_040779</name>
</gene>
<organism evidence="2 3">
    <name type="scientific">Liparis tanakae</name>
    <name type="common">Tanaka's snailfish</name>
    <dbReference type="NCBI Taxonomy" id="230148"/>
    <lineage>
        <taxon>Eukaryota</taxon>
        <taxon>Metazoa</taxon>
        <taxon>Chordata</taxon>
        <taxon>Craniata</taxon>
        <taxon>Vertebrata</taxon>
        <taxon>Euteleostomi</taxon>
        <taxon>Actinopterygii</taxon>
        <taxon>Neopterygii</taxon>
        <taxon>Teleostei</taxon>
        <taxon>Neoteleostei</taxon>
        <taxon>Acanthomorphata</taxon>
        <taxon>Eupercaria</taxon>
        <taxon>Perciformes</taxon>
        <taxon>Cottioidei</taxon>
        <taxon>Cottales</taxon>
        <taxon>Liparidae</taxon>
        <taxon>Liparis</taxon>
    </lineage>
</organism>
<sequence>MQFCRPEGNVFASLWSGVCFCPPHHHHPRHRGRGGLQLCPYSQHLTKGPRCAHVQQQQFEQLRSTADRGVVCRLGHRILLKALRKLLWQSGYRKGLIAELSHRSQKTAGLGRPAAGRIHFTQTGRGGLGDDGASYSQFHARPTVVGRGDSFPRGGRRLAQLEVELGLPAVEPPPADAEVNAEVEERHRDERREELQHGGTQQEVPRVIELCKALILWHVSPAHHQFPEYDSRAVQEKGQHPDSNHLGHGLMGHALSVTISAQKNSYDHKGALCMPDSRREKEGQSICGS</sequence>
<dbReference type="Proteomes" id="UP000314294">
    <property type="component" value="Unassembled WGS sequence"/>
</dbReference>
<accession>A0A4Z2G624</accession>
<dbReference type="AlphaFoldDB" id="A0A4Z2G624"/>
<evidence type="ECO:0000256" key="1">
    <source>
        <dbReference type="SAM" id="MobiDB-lite"/>
    </source>
</evidence>
<evidence type="ECO:0000313" key="3">
    <source>
        <dbReference type="Proteomes" id="UP000314294"/>
    </source>
</evidence>
<evidence type="ECO:0000313" key="2">
    <source>
        <dbReference type="EMBL" id="TNN49017.1"/>
    </source>
</evidence>
<keyword evidence="3" id="KW-1185">Reference proteome</keyword>